<dbReference type="Gene3D" id="3.40.190.10">
    <property type="entry name" value="Periplasmic binding protein-like II"/>
    <property type="match status" value="2"/>
</dbReference>
<comment type="caution">
    <text evidence="5">The sequence shown here is derived from an EMBL/GenBank/DDBJ whole genome shotgun (WGS) entry which is preliminary data.</text>
</comment>
<feature type="chain" id="PRO_5035284051" description="Extracellular solute-binding protein" evidence="4">
    <location>
        <begin position="19"/>
        <end position="396"/>
    </location>
</feature>
<keyword evidence="3 4" id="KW-0732">Signal</keyword>
<dbReference type="AlphaFoldDB" id="A0A8J2U9H5"/>
<dbReference type="RefSeq" id="WP_087506355.1">
    <property type="nucleotide sequence ID" value="NZ_BMDX01000022.1"/>
</dbReference>
<keyword evidence="2" id="KW-0813">Transport</keyword>
<feature type="signal peptide" evidence="4">
    <location>
        <begin position="1"/>
        <end position="18"/>
    </location>
</feature>
<protein>
    <recommendedName>
        <fullName evidence="7">Extracellular solute-binding protein</fullName>
    </recommendedName>
</protein>
<name>A0A8J2U9H5_9GAMM</name>
<dbReference type="GO" id="GO:0042956">
    <property type="term" value="P:maltodextrin transmembrane transport"/>
    <property type="evidence" value="ECO:0007669"/>
    <property type="project" value="TreeGrafter"/>
</dbReference>
<sequence length="396" mass="44157">MKTLVTLLVYFGMASSAASELLFWHQKEEARAWFPQVAQQYEAATGVRVKVSFLPTGELKTNLMRAVFDGNSPNVALVPADFIGDYRRLGLTPLGDDVFAEGMPPPALNLATYDGSRYGVPLLGGNHLMLFYNKKFIDKPATTWRDLVAQRDMVESKGVKLIGWKFGEMYWFASFLPAFGAFPVNDNQITLNTPETQRALTFYKQIADDGLVDSSCGYDCSFEDFKTGKFAYVINGDWAFKDMSNSLAKDFGVTLLPSIDGRPMKPMFSGMVLIFPNQDFDGETGKRLTDFAQYLQSQTMQQRFYDELGALPVHPTVVEHIQQSATDNMKALLEQLKQAKAAPPTPAMAAAWIGMRKGFELYMSGHGTVEQATQLMQRFSEHELKKAQSASLKSVD</sequence>
<evidence type="ECO:0000256" key="2">
    <source>
        <dbReference type="ARBA" id="ARBA00022448"/>
    </source>
</evidence>
<dbReference type="PANTHER" id="PTHR30061:SF50">
    <property type="entry name" value="MALTOSE_MALTODEXTRIN-BINDING PERIPLASMIC PROTEIN"/>
    <property type="match status" value="1"/>
</dbReference>
<dbReference type="EMBL" id="BMDX01000022">
    <property type="protein sequence ID" value="GGA87453.1"/>
    <property type="molecule type" value="Genomic_DNA"/>
</dbReference>
<dbReference type="Proteomes" id="UP000619743">
    <property type="component" value="Unassembled WGS sequence"/>
</dbReference>
<evidence type="ECO:0000256" key="1">
    <source>
        <dbReference type="ARBA" id="ARBA00008520"/>
    </source>
</evidence>
<proteinExistence type="inferred from homology"/>
<reference evidence="6" key="1">
    <citation type="journal article" date="2019" name="Int. J. Syst. Evol. Microbiol.">
        <title>The Global Catalogue of Microorganisms (GCM) 10K type strain sequencing project: providing services to taxonomists for standard genome sequencing and annotation.</title>
        <authorList>
            <consortium name="The Broad Institute Genomics Platform"/>
            <consortium name="The Broad Institute Genome Sequencing Center for Infectious Disease"/>
            <person name="Wu L."/>
            <person name="Ma J."/>
        </authorList>
    </citation>
    <scope>NUCLEOTIDE SEQUENCE [LARGE SCALE GENOMIC DNA]</scope>
    <source>
        <strain evidence="6">CGMCC 1.10130</strain>
    </source>
</reference>
<accession>A0A8J2U9H5</accession>
<dbReference type="SUPFAM" id="SSF53850">
    <property type="entry name" value="Periplasmic binding protein-like II"/>
    <property type="match status" value="1"/>
</dbReference>
<evidence type="ECO:0000313" key="6">
    <source>
        <dbReference type="Proteomes" id="UP000619743"/>
    </source>
</evidence>
<gene>
    <name evidence="5" type="primary">mifC</name>
    <name evidence="5" type="ORF">GCM10011369_31900</name>
</gene>
<evidence type="ECO:0000313" key="5">
    <source>
        <dbReference type="EMBL" id="GGA87453.1"/>
    </source>
</evidence>
<dbReference type="InterPro" id="IPR006059">
    <property type="entry name" value="SBP"/>
</dbReference>
<organism evidence="5 6">
    <name type="scientific">Neiella marina</name>
    <dbReference type="NCBI Taxonomy" id="508461"/>
    <lineage>
        <taxon>Bacteria</taxon>
        <taxon>Pseudomonadati</taxon>
        <taxon>Pseudomonadota</taxon>
        <taxon>Gammaproteobacteria</taxon>
        <taxon>Alteromonadales</taxon>
        <taxon>Echinimonadaceae</taxon>
        <taxon>Neiella</taxon>
    </lineage>
</organism>
<keyword evidence="6" id="KW-1185">Reference proteome</keyword>
<dbReference type="GO" id="GO:1901982">
    <property type="term" value="F:maltose binding"/>
    <property type="evidence" value="ECO:0007669"/>
    <property type="project" value="TreeGrafter"/>
</dbReference>
<dbReference type="PANTHER" id="PTHR30061">
    <property type="entry name" value="MALTOSE-BINDING PERIPLASMIC PROTEIN"/>
    <property type="match status" value="1"/>
</dbReference>
<evidence type="ECO:0008006" key="7">
    <source>
        <dbReference type="Google" id="ProtNLM"/>
    </source>
</evidence>
<dbReference type="GO" id="GO:0055052">
    <property type="term" value="C:ATP-binding cassette (ABC) transporter complex, substrate-binding subunit-containing"/>
    <property type="evidence" value="ECO:0007669"/>
    <property type="project" value="TreeGrafter"/>
</dbReference>
<comment type="similarity">
    <text evidence="1">Belongs to the bacterial solute-binding protein 1 family.</text>
</comment>
<evidence type="ECO:0000256" key="3">
    <source>
        <dbReference type="ARBA" id="ARBA00022729"/>
    </source>
</evidence>
<dbReference type="GO" id="GO:0015768">
    <property type="term" value="P:maltose transport"/>
    <property type="evidence" value="ECO:0007669"/>
    <property type="project" value="TreeGrafter"/>
</dbReference>
<dbReference type="OrthoDB" id="9766758at2"/>
<evidence type="ECO:0000256" key="4">
    <source>
        <dbReference type="SAM" id="SignalP"/>
    </source>
</evidence>
<dbReference type="Pfam" id="PF13416">
    <property type="entry name" value="SBP_bac_8"/>
    <property type="match status" value="1"/>
</dbReference>